<dbReference type="CDD" id="cd00586">
    <property type="entry name" value="4HBT"/>
    <property type="match status" value="1"/>
</dbReference>
<dbReference type="SUPFAM" id="SSF54637">
    <property type="entry name" value="Thioesterase/thiol ester dehydrase-isomerase"/>
    <property type="match status" value="1"/>
</dbReference>
<dbReference type="InterPro" id="IPR029069">
    <property type="entry name" value="HotDog_dom_sf"/>
</dbReference>
<gene>
    <name evidence="2" type="ORF">MNQ99_09115</name>
</gene>
<evidence type="ECO:0000313" key="3">
    <source>
        <dbReference type="Proteomes" id="UP000829069"/>
    </source>
</evidence>
<proteinExistence type="predicted"/>
<dbReference type="Gene3D" id="3.10.129.10">
    <property type="entry name" value="Hotdog Thioesterase"/>
    <property type="match status" value="1"/>
</dbReference>
<dbReference type="EMBL" id="CP093326">
    <property type="protein sequence ID" value="UNK47463.1"/>
    <property type="molecule type" value="Genomic_DNA"/>
</dbReference>
<dbReference type="PANTHER" id="PTHR31793">
    <property type="entry name" value="4-HYDROXYBENZOYL-COA THIOESTERASE FAMILY MEMBER"/>
    <property type="match status" value="1"/>
</dbReference>
<reference evidence="2 3" key="1">
    <citation type="submission" date="2022-03" db="EMBL/GenBank/DDBJ databases">
        <title>Isotopic signatures of nitrous oxide derived from detoxification processes.</title>
        <authorList>
            <person name="Behrendt U."/>
            <person name="Buchen C."/>
            <person name="Well R."/>
            <person name="Ulrich A."/>
            <person name="Rohe L."/>
            <person name="Kolb S."/>
            <person name="Schloter M."/>
            <person name="Horn M.A."/>
            <person name="Augustin J."/>
        </authorList>
    </citation>
    <scope>NUCLEOTIDE SEQUENCE [LARGE SCALE GENOMIC DNA]</scope>
    <source>
        <strain evidence="2 3">S4-C24</strain>
    </source>
</reference>
<dbReference type="InterPro" id="IPR050563">
    <property type="entry name" value="4-hydroxybenzoyl-CoA_TE"/>
</dbReference>
<sequence length="174" mass="18673">MPTVPPNAPRFPIQLRFSDIDSYGHVNNVTYLGYLETARVLLQLLRPELPAPAGGEPGATLRELAGTDNQTLVGRQEIEYRVPLEFRTEPVHVGVWVTRIGNSSFDLGYAVVDQDQTGTVHALGASTMVLAAAATGRPVPLPDGYRAALQRWAGPPVPFRSSTQAAGAGREASQ</sequence>
<feature type="region of interest" description="Disordered" evidence="1">
    <location>
        <begin position="155"/>
        <end position="174"/>
    </location>
</feature>
<accession>A0ABY3WE40</accession>
<name>A0ABY3WE40_9MICC</name>
<organism evidence="2 3">
    <name type="scientific">Arthrobacter sulfonylureivorans</name>
    <dbReference type="NCBI Taxonomy" id="2486855"/>
    <lineage>
        <taxon>Bacteria</taxon>
        <taxon>Bacillati</taxon>
        <taxon>Actinomycetota</taxon>
        <taxon>Actinomycetes</taxon>
        <taxon>Micrococcales</taxon>
        <taxon>Micrococcaceae</taxon>
        <taxon>Arthrobacter</taxon>
    </lineage>
</organism>
<dbReference type="PANTHER" id="PTHR31793:SF24">
    <property type="entry name" value="LONG-CHAIN ACYL-COA THIOESTERASE FADM"/>
    <property type="match status" value="1"/>
</dbReference>
<dbReference type="Pfam" id="PF13279">
    <property type="entry name" value="4HBT_2"/>
    <property type="match status" value="1"/>
</dbReference>
<dbReference type="Proteomes" id="UP000829069">
    <property type="component" value="Chromosome"/>
</dbReference>
<protein>
    <submittedName>
        <fullName evidence="2">Acyl-CoA thioesterase</fullName>
    </submittedName>
</protein>
<evidence type="ECO:0000313" key="2">
    <source>
        <dbReference type="EMBL" id="UNK47463.1"/>
    </source>
</evidence>
<dbReference type="RefSeq" id="WP_241915202.1">
    <property type="nucleotide sequence ID" value="NZ_CP093326.1"/>
</dbReference>
<evidence type="ECO:0000256" key="1">
    <source>
        <dbReference type="SAM" id="MobiDB-lite"/>
    </source>
</evidence>
<keyword evidence="3" id="KW-1185">Reference proteome</keyword>